<dbReference type="KEGG" id="rcr:NCTC10994_03229"/>
<dbReference type="PANTHER" id="PTHR43833:SF9">
    <property type="entry name" value="POTASSIUM CHANNEL PROTEIN YUGO-RELATED"/>
    <property type="match status" value="1"/>
</dbReference>
<dbReference type="Pfam" id="PF02254">
    <property type="entry name" value="TrkA_N"/>
    <property type="match status" value="1"/>
</dbReference>
<dbReference type="PROSITE" id="PS51201">
    <property type="entry name" value="RCK_N"/>
    <property type="match status" value="1"/>
</dbReference>
<proteinExistence type="predicted"/>
<feature type="transmembrane region" description="Helical" evidence="3">
    <location>
        <begin position="106"/>
        <end position="128"/>
    </location>
</feature>
<dbReference type="EMBL" id="LS483468">
    <property type="protein sequence ID" value="SQI36050.1"/>
    <property type="molecule type" value="Genomic_DNA"/>
</dbReference>
<reference evidence="5 6" key="1">
    <citation type="submission" date="2018-06" db="EMBL/GenBank/DDBJ databases">
        <authorList>
            <consortium name="Pathogen Informatics"/>
            <person name="Doyle S."/>
        </authorList>
    </citation>
    <scope>NUCLEOTIDE SEQUENCE [LARGE SCALE GENOMIC DNA]</scope>
    <source>
        <strain evidence="5 6">NCTC10994</strain>
    </source>
</reference>
<keyword evidence="3" id="KW-1133">Transmembrane helix</keyword>
<dbReference type="Gene3D" id="3.40.50.720">
    <property type="entry name" value="NAD(P)-binding Rossmann-like Domain"/>
    <property type="match status" value="1"/>
</dbReference>
<dbReference type="STRING" id="1219011.GCA_001895045_03503"/>
<accession>A0A2X4USP7</accession>
<feature type="compositionally biased region" description="Low complexity" evidence="2">
    <location>
        <begin position="1"/>
        <end position="11"/>
    </location>
</feature>
<feature type="region of interest" description="Disordered" evidence="2">
    <location>
        <begin position="1"/>
        <end position="20"/>
    </location>
</feature>
<dbReference type="RefSeq" id="WP_072703198.1">
    <property type="nucleotide sequence ID" value="NZ_JAFBBL010000001.1"/>
</dbReference>
<dbReference type="SUPFAM" id="SSF51735">
    <property type="entry name" value="NAD(P)-binding Rossmann-fold domains"/>
    <property type="match status" value="1"/>
</dbReference>
<comment type="subcellular location">
    <subcellularLocation>
        <location evidence="1">Cell membrane</location>
        <topology evidence="1">Multi-pass membrane protein</topology>
    </subcellularLocation>
</comment>
<keyword evidence="6" id="KW-1185">Reference proteome</keyword>
<evidence type="ECO:0000256" key="2">
    <source>
        <dbReference type="SAM" id="MobiDB-lite"/>
    </source>
</evidence>
<evidence type="ECO:0000313" key="6">
    <source>
        <dbReference type="Proteomes" id="UP000249091"/>
    </source>
</evidence>
<evidence type="ECO:0000259" key="4">
    <source>
        <dbReference type="PROSITE" id="PS51201"/>
    </source>
</evidence>
<dbReference type="InterPro" id="IPR003148">
    <property type="entry name" value="RCK_N"/>
</dbReference>
<dbReference type="InterPro" id="IPR050721">
    <property type="entry name" value="Trk_Ktr_HKT_K-transport"/>
</dbReference>
<dbReference type="AlphaFoldDB" id="A0A2X4USP7"/>
<organism evidence="5 6">
    <name type="scientific">Rhodococcus coprophilus</name>
    <dbReference type="NCBI Taxonomy" id="38310"/>
    <lineage>
        <taxon>Bacteria</taxon>
        <taxon>Bacillati</taxon>
        <taxon>Actinomycetota</taxon>
        <taxon>Actinomycetes</taxon>
        <taxon>Mycobacteriales</taxon>
        <taxon>Nocardiaceae</taxon>
        <taxon>Rhodococcus</taxon>
    </lineage>
</organism>
<evidence type="ECO:0000256" key="3">
    <source>
        <dbReference type="SAM" id="Phobius"/>
    </source>
</evidence>
<dbReference type="SUPFAM" id="SSF81324">
    <property type="entry name" value="Voltage-gated potassium channels"/>
    <property type="match status" value="1"/>
</dbReference>
<feature type="transmembrane region" description="Helical" evidence="3">
    <location>
        <begin position="44"/>
        <end position="61"/>
    </location>
</feature>
<dbReference type="GO" id="GO:0006813">
    <property type="term" value="P:potassium ion transport"/>
    <property type="evidence" value="ECO:0007669"/>
    <property type="project" value="InterPro"/>
</dbReference>
<evidence type="ECO:0000313" key="5">
    <source>
        <dbReference type="EMBL" id="SQI36050.1"/>
    </source>
</evidence>
<evidence type="ECO:0000256" key="1">
    <source>
        <dbReference type="ARBA" id="ARBA00004651"/>
    </source>
</evidence>
<name>A0A2X4USP7_9NOCA</name>
<protein>
    <submittedName>
        <fullName evidence="5">Potassium transporter</fullName>
    </submittedName>
</protein>
<dbReference type="InterPro" id="IPR013099">
    <property type="entry name" value="K_chnl_dom"/>
</dbReference>
<keyword evidence="3" id="KW-0472">Membrane</keyword>
<sequence>MAGSLRARPSRSGPPPERPAYTLVGTVRVPHVFLGPTRQIARRIGYATAVLAVAVVVVYLGRSGFRDVQGNPLSFMDCVYYASVSLSTTGYGDITPVTPGARALNALVVTPLRIIFLIVLVGTTLAALTEDSRQAYRIQRWRRRVRNHYVVVGYGTKGRTAVDAMVSDGIAPSEIVVVDTDRMAVETAGRRGLVTVQGTASRSDVLHLAGVPRATAVIVAIDRDDTAVLVTLTARELSGTARIVVAAREAENTALLRQSGADTVVVSAETAGRLLGVARTTPNVVETIHDLLTPEAGFAMAERSIEPEEAGMSPRALHDLVVGIERDGRLLRVGTADVDVLRGGDRLLYLRHVAG</sequence>
<feature type="domain" description="RCK N-terminal" evidence="4">
    <location>
        <begin position="146"/>
        <end position="266"/>
    </location>
</feature>
<dbReference type="Gene3D" id="1.10.287.70">
    <property type="match status" value="1"/>
</dbReference>
<dbReference type="Pfam" id="PF07885">
    <property type="entry name" value="Ion_trans_2"/>
    <property type="match status" value="1"/>
</dbReference>
<gene>
    <name evidence="5" type="primary">kefC</name>
    <name evidence="5" type="ORF">NCTC10994_03229</name>
</gene>
<dbReference type="PANTHER" id="PTHR43833">
    <property type="entry name" value="POTASSIUM CHANNEL PROTEIN 2-RELATED-RELATED"/>
    <property type="match status" value="1"/>
</dbReference>
<keyword evidence="3" id="KW-0812">Transmembrane</keyword>
<dbReference type="Proteomes" id="UP000249091">
    <property type="component" value="Chromosome 1"/>
</dbReference>
<dbReference type="InterPro" id="IPR036291">
    <property type="entry name" value="NAD(P)-bd_dom_sf"/>
</dbReference>
<dbReference type="GO" id="GO:0005886">
    <property type="term" value="C:plasma membrane"/>
    <property type="evidence" value="ECO:0007669"/>
    <property type="project" value="UniProtKB-SubCell"/>
</dbReference>